<dbReference type="EMBL" id="JACXVP010000003">
    <property type="protein sequence ID" value="KAG5614485.1"/>
    <property type="molecule type" value="Genomic_DNA"/>
</dbReference>
<comment type="caution">
    <text evidence="1">The sequence shown here is derived from an EMBL/GenBank/DDBJ whole genome shotgun (WGS) entry which is preliminary data.</text>
</comment>
<organism evidence="1 2">
    <name type="scientific">Solanum commersonii</name>
    <name type="common">Commerson's wild potato</name>
    <name type="synonym">Commerson's nightshade</name>
    <dbReference type="NCBI Taxonomy" id="4109"/>
    <lineage>
        <taxon>Eukaryota</taxon>
        <taxon>Viridiplantae</taxon>
        <taxon>Streptophyta</taxon>
        <taxon>Embryophyta</taxon>
        <taxon>Tracheophyta</taxon>
        <taxon>Spermatophyta</taxon>
        <taxon>Magnoliopsida</taxon>
        <taxon>eudicotyledons</taxon>
        <taxon>Gunneridae</taxon>
        <taxon>Pentapetalae</taxon>
        <taxon>asterids</taxon>
        <taxon>lamiids</taxon>
        <taxon>Solanales</taxon>
        <taxon>Solanaceae</taxon>
        <taxon>Solanoideae</taxon>
        <taxon>Solaneae</taxon>
        <taxon>Solanum</taxon>
    </lineage>
</organism>
<sequence>MDDPPLTKTFEIYEKVVVKSPNGFTVSLDGVHEITPAVGEVNSVDGWFQTKRDCQRNLQFCLMHDAWLEWTSGWSM</sequence>
<evidence type="ECO:0000313" key="1">
    <source>
        <dbReference type="EMBL" id="KAG5614485.1"/>
    </source>
</evidence>
<proteinExistence type="predicted"/>
<dbReference type="Proteomes" id="UP000824120">
    <property type="component" value="Chromosome 3"/>
</dbReference>
<reference evidence="1 2" key="1">
    <citation type="submission" date="2020-09" db="EMBL/GenBank/DDBJ databases">
        <title>De no assembly of potato wild relative species, Solanum commersonii.</title>
        <authorList>
            <person name="Cho K."/>
        </authorList>
    </citation>
    <scope>NUCLEOTIDE SEQUENCE [LARGE SCALE GENOMIC DNA]</scope>
    <source>
        <strain evidence="1">LZ3.2</strain>
        <tissue evidence="1">Leaf</tissue>
    </source>
</reference>
<protein>
    <submittedName>
        <fullName evidence="1">Uncharacterized protein</fullName>
    </submittedName>
</protein>
<evidence type="ECO:0000313" key="2">
    <source>
        <dbReference type="Proteomes" id="UP000824120"/>
    </source>
</evidence>
<keyword evidence="2" id="KW-1185">Reference proteome</keyword>
<accession>A0A9J5ZQJ7</accession>
<name>A0A9J5ZQJ7_SOLCO</name>
<dbReference type="AlphaFoldDB" id="A0A9J5ZQJ7"/>
<gene>
    <name evidence="1" type="ORF">H5410_014309</name>
</gene>